<dbReference type="GO" id="GO:2000510">
    <property type="term" value="P:positive regulation of dendritic cell chemotaxis"/>
    <property type="evidence" value="ECO:0007669"/>
    <property type="project" value="TreeGrafter"/>
</dbReference>
<feature type="region of interest" description="Disordered" evidence="11">
    <location>
        <begin position="113"/>
        <end position="197"/>
    </location>
</feature>
<evidence type="ECO:0000256" key="6">
    <source>
        <dbReference type="ARBA" id="ARBA00023136"/>
    </source>
</evidence>
<dbReference type="SUPFAM" id="SSF81321">
    <property type="entry name" value="Family A G protein-coupled receptor-like"/>
    <property type="match status" value="1"/>
</dbReference>
<evidence type="ECO:0000256" key="10">
    <source>
        <dbReference type="RuleBase" id="RU000688"/>
    </source>
</evidence>
<dbReference type="PANTHER" id="PTHR10489:SF611">
    <property type="entry name" value="C-C CHEMOKINE RECEPTOR TYPE 6"/>
    <property type="match status" value="1"/>
</dbReference>
<dbReference type="PRINTS" id="PR00237">
    <property type="entry name" value="GPCRRHODOPSN"/>
</dbReference>
<feature type="compositionally biased region" description="Basic residues" evidence="11">
    <location>
        <begin position="150"/>
        <end position="161"/>
    </location>
</feature>
<keyword evidence="4 12" id="KW-1133">Transmembrane helix</keyword>
<gene>
    <name evidence="14" type="ORF">SUZIE_157625</name>
</gene>
<proteinExistence type="inferred from homology"/>
<keyword evidence="15" id="KW-1185">Reference proteome</keyword>
<dbReference type="GO" id="GO:0072679">
    <property type="term" value="P:thymocyte migration"/>
    <property type="evidence" value="ECO:0007669"/>
    <property type="project" value="TreeGrafter"/>
</dbReference>
<dbReference type="PRINTS" id="PR01529">
    <property type="entry name" value="CHEMOKINER6"/>
</dbReference>
<dbReference type="GO" id="GO:0009897">
    <property type="term" value="C:external side of plasma membrane"/>
    <property type="evidence" value="ECO:0007669"/>
    <property type="project" value="TreeGrafter"/>
</dbReference>
<evidence type="ECO:0000256" key="7">
    <source>
        <dbReference type="ARBA" id="ARBA00023170"/>
    </source>
</evidence>
<comment type="similarity">
    <text evidence="10">Belongs to the G-protein coupled receptor 1 family.</text>
</comment>
<keyword evidence="7 10" id="KW-0675">Receptor</keyword>
<keyword evidence="2" id="KW-1003">Cell membrane</keyword>
<keyword evidence="9 10" id="KW-0807">Transducer</keyword>
<dbReference type="InterPro" id="IPR000355">
    <property type="entry name" value="Chemokine_rcpt"/>
</dbReference>
<dbReference type="PROSITE" id="PS00237">
    <property type="entry name" value="G_PROTEIN_RECEP_F1_1"/>
    <property type="match status" value="1"/>
</dbReference>
<comment type="subcellular location">
    <subcellularLocation>
        <location evidence="1">Cell membrane</location>
        <topology evidence="1">Multi-pass membrane protein</topology>
    </subcellularLocation>
</comment>
<feature type="compositionally biased region" description="Low complexity" evidence="11">
    <location>
        <begin position="264"/>
        <end position="278"/>
    </location>
</feature>
<evidence type="ECO:0000256" key="1">
    <source>
        <dbReference type="ARBA" id="ARBA00004651"/>
    </source>
</evidence>
<sequence>MAATTAAVVAEEDTELRDLLVQTLENSGVLNRIKVRGRRPGGGKAVGLGWRAILWRRAELRAAVFLALEEQEKVEFQGLEGRENLARDLGIIEAEGTVGGPLLLEVIRRCQQKEKGPTGGEGALDLSDVHSPPKSPEGRTSVHGTPSKIPRYKGQGKKKTSGQKSGDKKASSEANQSDTSISLSEPKSKSSLHSVTHDSKVGSFLSNATSEVKDKTGLCPDEDDMEGDSFFDDPIPKPEKTYGWTDVAMLEEKASSEANQSDTSISLSEPKSKSSLHSVTHDSKVGSFLSNATSEVKDKTGLCPDEDDMEGDSFFDDPIPKPEKTYGWRNEPRKQVGSLVSLSDAPPLRSGLSSLAGAPSLKDSENKRGSTVLKDLKLVNDKIGSLGLGTGEDDDYLDDFNSASRRSEKSELSIGEEIEEDLSVGVDDINTSDKFPSALLLPCWPPALLRVHLPSYTKSASPVLIKKAATMGEELVNSTDSYYGTDDYPELPEDPRALLCSLQEVRQFSRVFVPIAYSLISVFGLLGNTLVVLTFAFYKKAKSMTDVYLLNMAIADILFVLTLPFWAVTHASNAWLFSNAMCKLMKGIYAVNFNCGMLLLACISMDRYIAIVQATKSFRLRSRTLAHSKVICLAVWVVSLVVSSSTFTFNQKYSTQGRDVCEPKYQSVSEPLRWKLLVLGLELLFGFFVPLLFMVFCYLLIVRTLVQAQNSRRHRAIRVIIAVVLVFLACQIPHNIVLLVTAVRMGRTDRTCDGQKLMGYARNVTEVLAFLHCCLNPVLYAFVGQKFRSYFLKIVKDLWCVRRRPTSAGSCARMYSETFASRQTSETVEDNGSSFTM</sequence>
<protein>
    <submittedName>
        <fullName evidence="14">C-C chemokine receptor type 6</fullName>
    </submittedName>
</protein>
<evidence type="ECO:0000256" key="11">
    <source>
        <dbReference type="SAM" id="MobiDB-lite"/>
    </source>
</evidence>
<dbReference type="GO" id="GO:0019722">
    <property type="term" value="P:calcium-mediated signaling"/>
    <property type="evidence" value="ECO:0007669"/>
    <property type="project" value="TreeGrafter"/>
</dbReference>
<feature type="transmembrane region" description="Helical" evidence="12">
    <location>
        <begin position="763"/>
        <end position="783"/>
    </location>
</feature>
<dbReference type="GO" id="GO:0007204">
    <property type="term" value="P:positive regulation of cytosolic calcium ion concentration"/>
    <property type="evidence" value="ECO:0007669"/>
    <property type="project" value="TreeGrafter"/>
</dbReference>
<dbReference type="GO" id="GO:0019957">
    <property type="term" value="F:C-C chemokine binding"/>
    <property type="evidence" value="ECO:0007669"/>
    <property type="project" value="TreeGrafter"/>
</dbReference>
<feature type="compositionally biased region" description="Low complexity" evidence="11">
    <location>
        <begin position="180"/>
        <end position="194"/>
    </location>
</feature>
<feature type="region of interest" description="Disordered" evidence="11">
    <location>
        <begin position="209"/>
        <end position="238"/>
    </location>
</feature>
<dbReference type="InterPro" id="IPR050119">
    <property type="entry name" value="CCR1-9-like"/>
</dbReference>
<dbReference type="Gene3D" id="1.20.1070.10">
    <property type="entry name" value="Rhodopsin 7-helix transmembrane proteins"/>
    <property type="match status" value="1"/>
</dbReference>
<dbReference type="CDD" id="cd15172">
    <property type="entry name" value="7tmA_CCR6"/>
    <property type="match status" value="1"/>
</dbReference>
<evidence type="ECO:0000313" key="15">
    <source>
        <dbReference type="Proteomes" id="UP001166674"/>
    </source>
</evidence>
<feature type="transmembrane region" description="Helical" evidence="12">
    <location>
        <begin position="515"/>
        <end position="538"/>
    </location>
</feature>
<keyword evidence="6 12" id="KW-0472">Membrane</keyword>
<dbReference type="InterPro" id="IPR000276">
    <property type="entry name" value="GPCR_Rhodpsn"/>
</dbReference>
<dbReference type="PROSITE" id="PS50262">
    <property type="entry name" value="G_PROTEIN_RECEP_F1_2"/>
    <property type="match status" value="1"/>
</dbReference>
<evidence type="ECO:0000256" key="4">
    <source>
        <dbReference type="ARBA" id="ARBA00022989"/>
    </source>
</evidence>
<evidence type="ECO:0000256" key="3">
    <source>
        <dbReference type="ARBA" id="ARBA00022692"/>
    </source>
</evidence>
<dbReference type="InterPro" id="IPR004067">
    <property type="entry name" value="Chemokine_CCR6"/>
</dbReference>
<dbReference type="AlphaFoldDB" id="A0AA41SX72"/>
<feature type="transmembrane region" description="Helical" evidence="12">
    <location>
        <begin position="547"/>
        <end position="567"/>
    </location>
</feature>
<dbReference type="Proteomes" id="UP001166674">
    <property type="component" value="Unassembled WGS sequence"/>
</dbReference>
<feature type="transmembrane region" description="Helical" evidence="12">
    <location>
        <begin position="683"/>
        <end position="706"/>
    </location>
</feature>
<feature type="compositionally biased region" description="Acidic residues" evidence="11">
    <location>
        <begin position="304"/>
        <end position="315"/>
    </location>
</feature>
<keyword evidence="5 10" id="KW-0297">G-protein coupled receptor</keyword>
<evidence type="ECO:0000313" key="14">
    <source>
        <dbReference type="EMBL" id="MBZ3880378.1"/>
    </source>
</evidence>
<keyword evidence="8" id="KW-0325">Glycoprotein</keyword>
<dbReference type="GO" id="GO:0060326">
    <property type="term" value="P:cell chemotaxis"/>
    <property type="evidence" value="ECO:0007669"/>
    <property type="project" value="TreeGrafter"/>
</dbReference>
<feature type="domain" description="G-protein coupled receptors family 1 profile" evidence="13">
    <location>
        <begin position="527"/>
        <end position="780"/>
    </location>
</feature>
<dbReference type="GO" id="GO:0006955">
    <property type="term" value="P:immune response"/>
    <property type="evidence" value="ECO:0007669"/>
    <property type="project" value="InterPro"/>
</dbReference>
<reference evidence="14" key="1">
    <citation type="submission" date="2020-03" db="EMBL/GenBank/DDBJ databases">
        <title>Studies in the Genomics of Life Span.</title>
        <authorList>
            <person name="Glass D."/>
        </authorList>
    </citation>
    <scope>NUCLEOTIDE SEQUENCE</scope>
    <source>
        <strain evidence="14">SUZIE</strain>
        <tissue evidence="14">Muscle</tissue>
    </source>
</reference>
<evidence type="ECO:0000259" key="13">
    <source>
        <dbReference type="PROSITE" id="PS50262"/>
    </source>
</evidence>
<dbReference type="GO" id="GO:0016493">
    <property type="term" value="F:C-C chemokine receptor activity"/>
    <property type="evidence" value="ECO:0007669"/>
    <property type="project" value="InterPro"/>
</dbReference>
<accession>A0AA41SX72</accession>
<feature type="region of interest" description="Disordered" evidence="11">
    <location>
        <begin position="251"/>
        <end position="332"/>
    </location>
</feature>
<feature type="transmembrane region" description="Helical" evidence="12">
    <location>
        <begin position="718"/>
        <end position="743"/>
    </location>
</feature>
<name>A0AA41SX72_SCICA</name>
<dbReference type="PANTHER" id="PTHR10489">
    <property type="entry name" value="CELL ADHESION MOLECULE"/>
    <property type="match status" value="1"/>
</dbReference>
<evidence type="ECO:0000256" key="9">
    <source>
        <dbReference type="ARBA" id="ARBA00023224"/>
    </source>
</evidence>
<dbReference type="InterPro" id="IPR017452">
    <property type="entry name" value="GPCR_Rhodpsn_7TM"/>
</dbReference>
<evidence type="ECO:0000256" key="12">
    <source>
        <dbReference type="SAM" id="Phobius"/>
    </source>
</evidence>
<dbReference type="EMBL" id="JAATJV010372099">
    <property type="protein sequence ID" value="MBZ3880378.1"/>
    <property type="molecule type" value="Genomic_DNA"/>
</dbReference>
<feature type="transmembrane region" description="Helical" evidence="12">
    <location>
        <begin position="630"/>
        <end position="649"/>
    </location>
</feature>
<feature type="compositionally biased region" description="Acidic residues" evidence="11">
    <location>
        <begin position="220"/>
        <end position="231"/>
    </location>
</feature>
<dbReference type="PRINTS" id="PR00657">
    <property type="entry name" value="CCCHEMOKINER"/>
</dbReference>
<dbReference type="FunFam" id="1.20.1070.10:FF:000035">
    <property type="entry name" value="C-C chemokine receptor type 6"/>
    <property type="match status" value="1"/>
</dbReference>
<evidence type="ECO:0000256" key="8">
    <source>
        <dbReference type="ARBA" id="ARBA00023180"/>
    </source>
</evidence>
<evidence type="ECO:0000256" key="2">
    <source>
        <dbReference type="ARBA" id="ARBA00022475"/>
    </source>
</evidence>
<feature type="transmembrane region" description="Helical" evidence="12">
    <location>
        <begin position="587"/>
        <end position="609"/>
    </location>
</feature>
<keyword evidence="3 10" id="KW-0812">Transmembrane</keyword>
<feature type="compositionally biased region" description="Basic and acidic residues" evidence="11">
    <location>
        <begin position="318"/>
        <end position="332"/>
    </location>
</feature>
<comment type="caution">
    <text evidence="14">The sequence shown here is derived from an EMBL/GenBank/DDBJ whole genome shotgun (WGS) entry which is preliminary data.</text>
</comment>
<organism evidence="14 15">
    <name type="scientific">Sciurus carolinensis</name>
    <name type="common">Eastern gray squirrel</name>
    <dbReference type="NCBI Taxonomy" id="30640"/>
    <lineage>
        <taxon>Eukaryota</taxon>
        <taxon>Metazoa</taxon>
        <taxon>Chordata</taxon>
        <taxon>Craniata</taxon>
        <taxon>Vertebrata</taxon>
        <taxon>Euteleostomi</taxon>
        <taxon>Mammalia</taxon>
        <taxon>Eutheria</taxon>
        <taxon>Euarchontoglires</taxon>
        <taxon>Glires</taxon>
        <taxon>Rodentia</taxon>
        <taxon>Sciuromorpha</taxon>
        <taxon>Sciuridae</taxon>
        <taxon>Sciurinae</taxon>
        <taxon>Sciurini</taxon>
        <taxon>Sciurus</taxon>
    </lineage>
</organism>
<dbReference type="Pfam" id="PF00001">
    <property type="entry name" value="7tm_1"/>
    <property type="match status" value="1"/>
</dbReference>
<evidence type="ECO:0000256" key="5">
    <source>
        <dbReference type="ARBA" id="ARBA00023040"/>
    </source>
</evidence>